<dbReference type="GeneID" id="75830821"/>
<comment type="similarity">
    <text evidence="1">Belongs to the ATG14 family.</text>
</comment>
<name>A0A9Q0BFV0_9HYPO</name>
<reference evidence="6" key="1">
    <citation type="journal article" date="2021" name="J Fungi (Basel)">
        <title>Genomic and Metabolomic Analyses of the Marine Fungus Emericellopsis cladophorae: Insights into Saltwater Adaptability Mechanisms and Its Biosynthetic Potential.</title>
        <authorList>
            <person name="Goncalves M.F.M."/>
            <person name="Hilario S."/>
            <person name="Van de Peer Y."/>
            <person name="Esteves A.C."/>
            <person name="Alves A."/>
        </authorList>
    </citation>
    <scope>NUCLEOTIDE SEQUENCE</scope>
    <source>
        <strain evidence="6">MUM 19.33</strain>
    </source>
</reference>
<evidence type="ECO:0000313" key="7">
    <source>
        <dbReference type="Proteomes" id="UP001055219"/>
    </source>
</evidence>
<feature type="coiled-coil region" evidence="4">
    <location>
        <begin position="50"/>
        <end position="84"/>
    </location>
</feature>
<dbReference type="GO" id="GO:0005768">
    <property type="term" value="C:endosome"/>
    <property type="evidence" value="ECO:0007669"/>
    <property type="project" value="TreeGrafter"/>
</dbReference>
<protein>
    <recommendedName>
        <fullName evidence="2">Autophagy-related protein 14</fullName>
    </recommendedName>
</protein>
<organism evidence="6 7">
    <name type="scientific">Emericellopsis cladophorae</name>
    <dbReference type="NCBI Taxonomy" id="2686198"/>
    <lineage>
        <taxon>Eukaryota</taxon>
        <taxon>Fungi</taxon>
        <taxon>Dikarya</taxon>
        <taxon>Ascomycota</taxon>
        <taxon>Pezizomycotina</taxon>
        <taxon>Sordariomycetes</taxon>
        <taxon>Hypocreomycetidae</taxon>
        <taxon>Hypocreales</taxon>
        <taxon>Bionectriaceae</taxon>
        <taxon>Emericellopsis</taxon>
    </lineage>
</organism>
<feature type="compositionally biased region" description="Low complexity" evidence="5">
    <location>
        <begin position="415"/>
        <end position="433"/>
    </location>
</feature>
<reference evidence="6" key="2">
    <citation type="submission" date="2022-07" db="EMBL/GenBank/DDBJ databases">
        <authorList>
            <person name="Goncalves M.F.M."/>
            <person name="Hilario S."/>
            <person name="Van De Peer Y."/>
            <person name="Esteves A.C."/>
            <person name="Alves A."/>
        </authorList>
    </citation>
    <scope>NUCLEOTIDE SEQUENCE</scope>
    <source>
        <strain evidence="6">MUM 19.33</strain>
    </source>
</reference>
<keyword evidence="7" id="KW-1185">Reference proteome</keyword>
<evidence type="ECO:0000313" key="6">
    <source>
        <dbReference type="EMBL" id="KAI6783306.1"/>
    </source>
</evidence>
<dbReference type="GO" id="GO:0000323">
    <property type="term" value="C:lytic vacuole"/>
    <property type="evidence" value="ECO:0007669"/>
    <property type="project" value="TreeGrafter"/>
</dbReference>
<gene>
    <name evidence="6" type="ORF">J7T54_004333</name>
</gene>
<comment type="caution">
    <text evidence="6">The sequence shown here is derived from an EMBL/GenBank/DDBJ whole genome shotgun (WGS) entry which is preliminary data.</text>
</comment>
<dbReference type="AlphaFoldDB" id="A0A9Q0BFV0"/>
<dbReference type="InterPro" id="IPR018791">
    <property type="entry name" value="UV_resistance/autophagy_Atg14"/>
</dbReference>
<proteinExistence type="inferred from homology"/>
<sequence>MRHVQVLLETDALRKQLQDSLKEPAAPSSAELITLKHQQMITEEHTTKILDAANKLRNDISTARAELQERRAALSRRKSDLAAMADGSKERRSKLITDQERAIATKRFNWSQSAESMAGTRAFLGAEAANLYGLKRVARKGSRGAYDYYVGRVPAVDLVSMNSSSPEQITTSLGHIVHILLIATYYFSIRLPAETTPPHRDYPFPTILSLSNSYRHADLPFPGHSGPTTPTALAPGSEPTAMPLPHARPLYVSKPLPQLLREDPAAYSYFLEGVALLAYNIAWLCSTQGIMVGEKNPFDEVCQIGRNLYNLLIQRNSAEIASLPVPEAIKIKNASAGRDSSSPTWIGRYSHGTMYYFLGGPEGTELIKSFKLPSPLKLADKLKRKLIGDAAAPDWEMLEDEAWKVDEVPDPAQVTPMETETTTTTGLTRTSRG</sequence>
<dbReference type="GO" id="GO:0032991">
    <property type="term" value="C:protein-containing complex"/>
    <property type="evidence" value="ECO:0007669"/>
    <property type="project" value="UniProtKB-ARBA"/>
</dbReference>
<dbReference type="GO" id="GO:0035493">
    <property type="term" value="P:SNARE complex assembly"/>
    <property type="evidence" value="ECO:0007669"/>
    <property type="project" value="TreeGrafter"/>
</dbReference>
<feature type="region of interest" description="Disordered" evidence="5">
    <location>
        <begin position="408"/>
        <end position="433"/>
    </location>
</feature>
<dbReference type="Pfam" id="PF10186">
    <property type="entry name" value="ATG14"/>
    <property type="match status" value="1"/>
</dbReference>
<evidence type="ECO:0000256" key="3">
    <source>
        <dbReference type="ARBA" id="ARBA00023054"/>
    </source>
</evidence>
<evidence type="ECO:0000256" key="1">
    <source>
        <dbReference type="ARBA" id="ARBA00009574"/>
    </source>
</evidence>
<dbReference type="RefSeq" id="XP_051364162.1">
    <property type="nucleotide sequence ID" value="XM_051504239.1"/>
</dbReference>
<dbReference type="PANTHER" id="PTHR15157">
    <property type="entry name" value="UV RADIATION RESISTANCE-ASSOCIATED GENE PROTEIN"/>
    <property type="match status" value="1"/>
</dbReference>
<dbReference type="EMBL" id="JAGIXG020000008">
    <property type="protein sequence ID" value="KAI6783306.1"/>
    <property type="molecule type" value="Genomic_DNA"/>
</dbReference>
<evidence type="ECO:0000256" key="2">
    <source>
        <dbReference type="ARBA" id="ARBA00013807"/>
    </source>
</evidence>
<evidence type="ECO:0000256" key="4">
    <source>
        <dbReference type="SAM" id="Coils"/>
    </source>
</evidence>
<dbReference type="OrthoDB" id="16772at2759"/>
<evidence type="ECO:0000256" key="5">
    <source>
        <dbReference type="SAM" id="MobiDB-lite"/>
    </source>
</evidence>
<dbReference type="Proteomes" id="UP001055219">
    <property type="component" value="Unassembled WGS sequence"/>
</dbReference>
<dbReference type="PANTHER" id="PTHR15157:SF13">
    <property type="entry name" value="AUTOPHAGY-RELATED PROTEIN 14"/>
    <property type="match status" value="1"/>
</dbReference>
<keyword evidence="3 4" id="KW-0175">Coiled coil</keyword>
<dbReference type="GO" id="GO:0000149">
    <property type="term" value="F:SNARE binding"/>
    <property type="evidence" value="ECO:0007669"/>
    <property type="project" value="TreeGrafter"/>
</dbReference>
<accession>A0A9Q0BFV0</accession>